<gene>
    <name evidence="9" type="ORF">ODALV1_LOCUS21499</name>
</gene>
<sequence length="494" mass="56037">MLSMTVWIFLIVALLTYLAFKPRKRAINLPGPWALPYIGNLLDLQPRMYLTLDKWSKKYGPMCKFQLGAGPASVLIADPVIAKEMLSLDPFVGRGTVKEFTLFEGENIGLINSEGKIWEQQRRFTMRQLRDFGFAKSSMESMIMEEVNEMTERLLAFKGKPIDDIKNKLSLAMVNSLWSIVAGTRYSQDDPKLRDLARQINGAFDEAAKSGALLVIAPWLKHIVPGLIGYNAIRRLMRGLVDFVSKTIKEHEDTMQEESPRDFIDVYLNEIKRTTDGASSFYGADAEKQLIAVVADLFQAGADSMSSILNWAVLYLLTLPEVQRKLQAEIKAVTGNSRPVSFSDKPKMPYTLAVINEVLRKAAPPFGVPHRVLTDTEYRGIFFPKDTNIMINLYYIHSDPKLWGDPENFRPERFLTSDEKALEKTENLNPFLIGRRQCPGETLAKDTIFLFLTNLVQKFNILADPDSPEPDLEPAVSFLVQPKPYQVVFQERKD</sequence>
<evidence type="ECO:0000256" key="3">
    <source>
        <dbReference type="ARBA" id="ARBA00022617"/>
    </source>
</evidence>
<comment type="caution">
    <text evidence="9">The sequence shown here is derived from an EMBL/GenBank/DDBJ whole genome shotgun (WGS) entry which is preliminary data.</text>
</comment>
<keyword evidence="6" id="KW-0408">Iron</keyword>
<evidence type="ECO:0000313" key="9">
    <source>
        <dbReference type="EMBL" id="CAL8126656.1"/>
    </source>
</evidence>
<dbReference type="InterPro" id="IPR050182">
    <property type="entry name" value="Cytochrome_P450_fam2"/>
</dbReference>
<comment type="cofactor">
    <cofactor evidence="1">
        <name>heme</name>
        <dbReference type="ChEBI" id="CHEBI:30413"/>
    </cofactor>
</comment>
<keyword evidence="3" id="KW-0349">Heme</keyword>
<evidence type="ECO:0000313" key="10">
    <source>
        <dbReference type="Proteomes" id="UP001642540"/>
    </source>
</evidence>
<dbReference type="InterPro" id="IPR002401">
    <property type="entry name" value="Cyt_P450_E_grp-I"/>
</dbReference>
<protein>
    <recommendedName>
        <fullName evidence="11">Methyl farnesoate epoxidase</fullName>
    </recommendedName>
</protein>
<accession>A0ABP1RD19</accession>
<dbReference type="Pfam" id="PF00067">
    <property type="entry name" value="p450"/>
    <property type="match status" value="1"/>
</dbReference>
<comment type="similarity">
    <text evidence="2">Belongs to the cytochrome P450 family.</text>
</comment>
<proteinExistence type="inferred from homology"/>
<keyword evidence="4" id="KW-0479">Metal-binding</keyword>
<reference evidence="9 10" key="1">
    <citation type="submission" date="2024-08" db="EMBL/GenBank/DDBJ databases">
        <authorList>
            <person name="Cucini C."/>
            <person name="Frati F."/>
        </authorList>
    </citation>
    <scope>NUCLEOTIDE SEQUENCE [LARGE SCALE GENOMIC DNA]</scope>
</reference>
<keyword evidence="10" id="KW-1185">Reference proteome</keyword>
<dbReference type="PANTHER" id="PTHR24300">
    <property type="entry name" value="CYTOCHROME P450 508A4-RELATED"/>
    <property type="match status" value="1"/>
</dbReference>
<dbReference type="SUPFAM" id="SSF48264">
    <property type="entry name" value="Cytochrome P450"/>
    <property type="match status" value="1"/>
</dbReference>
<dbReference type="Gene3D" id="1.10.630.10">
    <property type="entry name" value="Cytochrome P450"/>
    <property type="match status" value="1"/>
</dbReference>
<keyword evidence="7" id="KW-0503">Monooxygenase</keyword>
<keyword evidence="5" id="KW-0560">Oxidoreductase</keyword>
<evidence type="ECO:0000256" key="4">
    <source>
        <dbReference type="ARBA" id="ARBA00022723"/>
    </source>
</evidence>
<dbReference type="InterPro" id="IPR036396">
    <property type="entry name" value="Cyt_P450_sf"/>
</dbReference>
<dbReference type="PRINTS" id="PR00385">
    <property type="entry name" value="P450"/>
</dbReference>
<dbReference type="Proteomes" id="UP001642540">
    <property type="component" value="Unassembled WGS sequence"/>
</dbReference>
<evidence type="ECO:0000256" key="2">
    <source>
        <dbReference type="ARBA" id="ARBA00010617"/>
    </source>
</evidence>
<evidence type="ECO:0000256" key="6">
    <source>
        <dbReference type="ARBA" id="ARBA00023004"/>
    </source>
</evidence>
<dbReference type="EMBL" id="CAXLJM020000072">
    <property type="protein sequence ID" value="CAL8126656.1"/>
    <property type="molecule type" value="Genomic_DNA"/>
</dbReference>
<evidence type="ECO:0008006" key="11">
    <source>
        <dbReference type="Google" id="ProtNLM"/>
    </source>
</evidence>
<name>A0ABP1RD19_9HEXA</name>
<organism evidence="9 10">
    <name type="scientific">Orchesella dallaii</name>
    <dbReference type="NCBI Taxonomy" id="48710"/>
    <lineage>
        <taxon>Eukaryota</taxon>
        <taxon>Metazoa</taxon>
        <taxon>Ecdysozoa</taxon>
        <taxon>Arthropoda</taxon>
        <taxon>Hexapoda</taxon>
        <taxon>Collembola</taxon>
        <taxon>Entomobryomorpha</taxon>
        <taxon>Entomobryoidea</taxon>
        <taxon>Orchesellidae</taxon>
        <taxon>Orchesellinae</taxon>
        <taxon>Orchesella</taxon>
    </lineage>
</organism>
<evidence type="ECO:0000256" key="8">
    <source>
        <dbReference type="SAM" id="SignalP"/>
    </source>
</evidence>
<dbReference type="PRINTS" id="PR00463">
    <property type="entry name" value="EP450I"/>
</dbReference>
<dbReference type="InterPro" id="IPR001128">
    <property type="entry name" value="Cyt_P450"/>
</dbReference>
<evidence type="ECO:0000256" key="1">
    <source>
        <dbReference type="ARBA" id="ARBA00001971"/>
    </source>
</evidence>
<evidence type="ECO:0000256" key="7">
    <source>
        <dbReference type="ARBA" id="ARBA00023033"/>
    </source>
</evidence>
<dbReference type="PANTHER" id="PTHR24300:SF376">
    <property type="entry name" value="CYTOCHROME P450 15A1"/>
    <property type="match status" value="1"/>
</dbReference>
<evidence type="ECO:0000256" key="5">
    <source>
        <dbReference type="ARBA" id="ARBA00023002"/>
    </source>
</evidence>
<feature type="signal peptide" evidence="8">
    <location>
        <begin position="1"/>
        <end position="26"/>
    </location>
</feature>
<keyword evidence="8" id="KW-0732">Signal</keyword>
<feature type="chain" id="PRO_5045037601" description="Methyl farnesoate epoxidase" evidence="8">
    <location>
        <begin position="27"/>
        <end position="494"/>
    </location>
</feature>